<dbReference type="FunFam" id="1.10.150.60:FF:000018">
    <property type="entry name" value="AT-rich interactive domain-containing protein 3"/>
    <property type="match status" value="1"/>
</dbReference>
<feature type="compositionally biased region" description="Polar residues" evidence="6">
    <location>
        <begin position="94"/>
        <end position="104"/>
    </location>
</feature>
<keyword evidence="4" id="KW-0539">Nucleus</keyword>
<dbReference type="Proteomes" id="UP000008311">
    <property type="component" value="Unassembled WGS sequence"/>
</dbReference>
<dbReference type="FunFam" id="2.60.40.790:FF:000014">
    <property type="entry name" value="AT-rich interactive domain-containing protein 3"/>
    <property type="match status" value="1"/>
</dbReference>
<dbReference type="InterPro" id="IPR002068">
    <property type="entry name" value="A-crystallin/Hsp20_dom"/>
</dbReference>
<evidence type="ECO:0000256" key="1">
    <source>
        <dbReference type="ARBA" id="ARBA00023015"/>
    </source>
</evidence>
<name>B9RKY3_RICCO</name>
<dbReference type="SUPFAM" id="SSF46774">
    <property type="entry name" value="ARID-like"/>
    <property type="match status" value="1"/>
</dbReference>
<dbReference type="Gene3D" id="1.10.150.60">
    <property type="entry name" value="ARID DNA-binding domain"/>
    <property type="match status" value="1"/>
</dbReference>
<dbReference type="KEGG" id="rcu:8285372"/>
<proteinExistence type="inferred from homology"/>
<evidence type="ECO:0000313" key="10">
    <source>
        <dbReference type="Proteomes" id="UP000008311"/>
    </source>
</evidence>
<dbReference type="GO" id="GO:0006357">
    <property type="term" value="P:regulation of transcription by RNA polymerase II"/>
    <property type="evidence" value="ECO:0000318"/>
    <property type="project" value="GO_Central"/>
</dbReference>
<keyword evidence="2" id="KW-0238">DNA-binding</keyword>
<dbReference type="InterPro" id="IPR001606">
    <property type="entry name" value="ARID_dom"/>
</dbReference>
<keyword evidence="10" id="KW-1185">Reference proteome</keyword>
<evidence type="ECO:0000259" key="8">
    <source>
        <dbReference type="PROSITE" id="PS51011"/>
    </source>
</evidence>
<dbReference type="SUPFAM" id="SSF49764">
    <property type="entry name" value="HSP20-like chaperones"/>
    <property type="match status" value="1"/>
</dbReference>
<reference evidence="10" key="1">
    <citation type="journal article" date="2010" name="Nat. Biotechnol.">
        <title>Draft genome sequence of the oilseed species Ricinus communis.</title>
        <authorList>
            <person name="Chan A.P."/>
            <person name="Crabtree J."/>
            <person name="Zhao Q."/>
            <person name="Lorenzi H."/>
            <person name="Orvis J."/>
            <person name="Puiu D."/>
            <person name="Melake-Berhan A."/>
            <person name="Jones K.M."/>
            <person name="Redman J."/>
            <person name="Chen G."/>
            <person name="Cahoon E.B."/>
            <person name="Gedil M."/>
            <person name="Stanke M."/>
            <person name="Haas B.J."/>
            <person name="Wortman J.R."/>
            <person name="Fraser-Liggett C.M."/>
            <person name="Ravel J."/>
            <person name="Rabinowicz P.D."/>
        </authorList>
    </citation>
    <scope>NUCLEOTIDE SEQUENCE [LARGE SCALE GENOMIC DNA]</scope>
    <source>
        <strain evidence="10">cv. Hale</strain>
    </source>
</reference>
<dbReference type="PANTHER" id="PTHR15348">
    <property type="entry name" value="AT-RICH INTERACTIVE DOMAIN-CONTAINING PROTEIN ARID DOMAIN- CONTAINING PROTEIN DEAD RINGER PROTEIN B-CELL REGULATOR OF IGH TRANSCRIPTION BRIGHT"/>
    <property type="match status" value="1"/>
</dbReference>
<evidence type="ECO:0000313" key="9">
    <source>
        <dbReference type="EMBL" id="EEF47998.1"/>
    </source>
</evidence>
<dbReference type="InterPro" id="IPR045147">
    <property type="entry name" value="ARI3A/B/C"/>
</dbReference>
<dbReference type="Pfam" id="PF01388">
    <property type="entry name" value="ARID"/>
    <property type="match status" value="1"/>
</dbReference>
<dbReference type="Gene3D" id="2.60.40.790">
    <property type="match status" value="1"/>
</dbReference>
<feature type="compositionally biased region" description="Basic and acidic residues" evidence="6">
    <location>
        <begin position="80"/>
        <end position="91"/>
    </location>
</feature>
<dbReference type="EMBL" id="EQ973785">
    <property type="protein sequence ID" value="EEF47998.1"/>
    <property type="molecule type" value="Genomic_DNA"/>
</dbReference>
<protein>
    <submittedName>
        <fullName evidence="9">Transcription factor, putative</fullName>
    </submittedName>
</protein>
<evidence type="ECO:0000256" key="4">
    <source>
        <dbReference type="ARBA" id="ARBA00023242"/>
    </source>
</evidence>
<feature type="region of interest" description="Disordered" evidence="6">
    <location>
        <begin position="1"/>
        <end position="52"/>
    </location>
</feature>
<dbReference type="GO" id="GO:0005634">
    <property type="term" value="C:nucleus"/>
    <property type="evidence" value="ECO:0000318"/>
    <property type="project" value="GO_Central"/>
</dbReference>
<dbReference type="SMART" id="SM01014">
    <property type="entry name" value="ARID"/>
    <property type="match status" value="1"/>
</dbReference>
<feature type="region of interest" description="Disordered" evidence="6">
    <location>
        <begin position="67"/>
        <end position="114"/>
    </location>
</feature>
<dbReference type="InterPro" id="IPR008978">
    <property type="entry name" value="HSP20-like_chaperone"/>
</dbReference>
<dbReference type="OMA" id="NEMEHAK"/>
<dbReference type="CDD" id="cd16100">
    <property type="entry name" value="ARID"/>
    <property type="match status" value="1"/>
</dbReference>
<dbReference type="eggNOG" id="KOG2744">
    <property type="taxonomic scope" value="Eukaryota"/>
</dbReference>
<feature type="compositionally biased region" description="Basic and acidic residues" evidence="6">
    <location>
        <begin position="10"/>
        <end position="22"/>
    </location>
</feature>
<feature type="domain" description="SHSP" evidence="7">
    <location>
        <begin position="414"/>
        <end position="515"/>
    </location>
</feature>
<dbReference type="PROSITE" id="PS01031">
    <property type="entry name" value="SHSP"/>
    <property type="match status" value="1"/>
</dbReference>
<evidence type="ECO:0000256" key="6">
    <source>
        <dbReference type="SAM" id="MobiDB-lite"/>
    </source>
</evidence>
<evidence type="ECO:0000256" key="3">
    <source>
        <dbReference type="ARBA" id="ARBA00023163"/>
    </source>
</evidence>
<evidence type="ECO:0000256" key="5">
    <source>
        <dbReference type="PROSITE-ProRule" id="PRU00285"/>
    </source>
</evidence>
<comment type="similarity">
    <text evidence="5">Belongs to the small heat shock protein (HSP20) family.</text>
</comment>
<organism evidence="9 10">
    <name type="scientific">Ricinus communis</name>
    <name type="common">Castor bean</name>
    <dbReference type="NCBI Taxonomy" id="3988"/>
    <lineage>
        <taxon>Eukaryota</taxon>
        <taxon>Viridiplantae</taxon>
        <taxon>Streptophyta</taxon>
        <taxon>Embryophyta</taxon>
        <taxon>Tracheophyta</taxon>
        <taxon>Spermatophyta</taxon>
        <taxon>Magnoliopsida</taxon>
        <taxon>eudicotyledons</taxon>
        <taxon>Gunneridae</taxon>
        <taxon>Pentapetalae</taxon>
        <taxon>rosids</taxon>
        <taxon>fabids</taxon>
        <taxon>Malpighiales</taxon>
        <taxon>Euphorbiaceae</taxon>
        <taxon>Acalyphoideae</taxon>
        <taxon>Acalypheae</taxon>
        <taxon>Ricinus</taxon>
    </lineage>
</organism>
<evidence type="ECO:0000256" key="2">
    <source>
        <dbReference type="ARBA" id="ARBA00023125"/>
    </source>
</evidence>
<dbReference type="OrthoDB" id="338531at2759"/>
<keyword evidence="3" id="KW-0804">Transcription</keyword>
<feature type="domain" description="ARID" evidence="8">
    <location>
        <begin position="215"/>
        <end position="306"/>
    </location>
</feature>
<gene>
    <name evidence="9" type="ORF">RCOM_1565520</name>
</gene>
<sequence length="515" mass="57261">MSDSSSTSKEMVDAKEAEKGVDEAPNINLNDTIGQREAKAPSISLPQNGQLKAEVKDNSAAKLTMENTVVEGEQQQIEANDDKTSGTDADKNAISGSNVQTKANNGGVHDDHEDKNVKLKYGDNAHKGSSRKINIDAGTKNEDNHVDLFDEKSSETQVEDVKNAMTKTDLSLNTEITKDMSKPEFHQEHEKIVSTSNKSFLVDPSLGEGYESGTEDEQAAFAKEVERFYRESNLEYKAPKFYKEELNLLKLWRAVIKLGGYEQVTSCKLWRQVGESFRPPKTCTTVSWTFRIFYEKALLEYEKHKMRNGELPFSDGPLTEPIRVENQAPGSQALGSGRARRDAAARAMEGWHSQRLLGNGQVCHPIIKDKNLNSTPKGDKLLKTNGLLKRKKPSSVERSVLVPHMKAMKPQVDSMVIDIGPPADWVKINVQKTNDCFEIYALVPGLLREEVHVQSDPAGRLIISGNPEQVDNPWGVTPFKKVVSLPSRIDPHQTSAVVTLHGQLFVRVPFELSDI</sequence>
<dbReference type="InParanoid" id="B9RKY3"/>
<keyword evidence="1" id="KW-0805">Transcription regulation</keyword>
<dbReference type="CDD" id="cd00298">
    <property type="entry name" value="ACD_sHsps_p23-like"/>
    <property type="match status" value="1"/>
</dbReference>
<dbReference type="AlphaFoldDB" id="B9RKY3"/>
<dbReference type="PANTHER" id="PTHR15348:SF19">
    <property type="entry name" value="ARID DOMAIN-CONTAINING PROTEIN"/>
    <property type="match status" value="1"/>
</dbReference>
<evidence type="ECO:0000259" key="7">
    <source>
        <dbReference type="PROSITE" id="PS01031"/>
    </source>
</evidence>
<dbReference type="PROSITE" id="PS51011">
    <property type="entry name" value="ARID"/>
    <property type="match status" value="1"/>
</dbReference>
<dbReference type="STRING" id="3988.B9RKY3"/>
<dbReference type="GO" id="GO:0003677">
    <property type="term" value="F:DNA binding"/>
    <property type="evidence" value="ECO:0000318"/>
    <property type="project" value="GO_Central"/>
</dbReference>
<dbReference type="SMART" id="SM00501">
    <property type="entry name" value="BRIGHT"/>
    <property type="match status" value="1"/>
</dbReference>
<accession>B9RKY3</accession>
<dbReference type="InterPro" id="IPR036431">
    <property type="entry name" value="ARID_dom_sf"/>
</dbReference>